<evidence type="ECO:0000313" key="2">
    <source>
        <dbReference type="EMBL" id="KAK9061312.1"/>
    </source>
</evidence>
<comment type="caution">
    <text evidence="2">The sequence shown here is derived from an EMBL/GenBank/DDBJ whole genome shotgun (WGS) entry which is preliminary data.</text>
</comment>
<keyword evidence="3" id="KW-1185">Reference proteome</keyword>
<evidence type="ECO:0000313" key="3">
    <source>
        <dbReference type="Proteomes" id="UP001408789"/>
    </source>
</evidence>
<dbReference type="AlphaFoldDB" id="A0AAP0CW23"/>
<dbReference type="Proteomes" id="UP001408789">
    <property type="component" value="Unassembled WGS sequence"/>
</dbReference>
<evidence type="ECO:0000256" key="1">
    <source>
        <dbReference type="SAM" id="MobiDB-lite"/>
    </source>
</evidence>
<sequence length="177" mass="19509">MVWDLDKEQLLSSIPLTSDYNISDYNISALPFNTVYSREMEKEDVLDGIWKNSFVEKLLLIMQEIRWAVDTLNMVTKLNNPQPYGGGYAAGWDRSSAQQTRGGDGGGYDYSGQQQSQQTKPPGGPGSTDTSTYGYSQQGQGYGQDGYYEQPGYGNPTSGYEVAGQTSEGNYWVWGSG</sequence>
<feature type="region of interest" description="Disordered" evidence="1">
    <location>
        <begin position="89"/>
        <end position="161"/>
    </location>
</feature>
<reference evidence="2 3" key="1">
    <citation type="submission" date="2024-04" db="EMBL/GenBank/DDBJ databases">
        <title>The reference genome of an endangered Asteraceae, Deinandra increscens subsp. villosa, native to the Central Coast of California.</title>
        <authorList>
            <person name="Guilliams M."/>
            <person name="Hasenstab-Lehman K."/>
            <person name="Meyer R."/>
            <person name="Mcevoy S."/>
        </authorList>
    </citation>
    <scope>NUCLEOTIDE SEQUENCE [LARGE SCALE GENOMIC DNA]</scope>
    <source>
        <tissue evidence="2">Leaf</tissue>
    </source>
</reference>
<name>A0AAP0CW23_9ASTR</name>
<protein>
    <submittedName>
        <fullName evidence="2">Uncharacterized protein</fullName>
    </submittedName>
</protein>
<organism evidence="2 3">
    <name type="scientific">Deinandra increscens subsp. villosa</name>
    <dbReference type="NCBI Taxonomy" id="3103831"/>
    <lineage>
        <taxon>Eukaryota</taxon>
        <taxon>Viridiplantae</taxon>
        <taxon>Streptophyta</taxon>
        <taxon>Embryophyta</taxon>
        <taxon>Tracheophyta</taxon>
        <taxon>Spermatophyta</taxon>
        <taxon>Magnoliopsida</taxon>
        <taxon>eudicotyledons</taxon>
        <taxon>Gunneridae</taxon>
        <taxon>Pentapetalae</taxon>
        <taxon>asterids</taxon>
        <taxon>campanulids</taxon>
        <taxon>Asterales</taxon>
        <taxon>Asteraceae</taxon>
        <taxon>Asteroideae</taxon>
        <taxon>Heliantheae alliance</taxon>
        <taxon>Madieae</taxon>
        <taxon>Madiinae</taxon>
        <taxon>Deinandra</taxon>
    </lineage>
</organism>
<dbReference type="EMBL" id="JBCNJP010000019">
    <property type="protein sequence ID" value="KAK9061312.1"/>
    <property type="molecule type" value="Genomic_DNA"/>
</dbReference>
<feature type="compositionally biased region" description="Low complexity" evidence="1">
    <location>
        <begin position="133"/>
        <end position="154"/>
    </location>
</feature>
<feature type="compositionally biased region" description="Low complexity" evidence="1">
    <location>
        <begin position="110"/>
        <end position="121"/>
    </location>
</feature>
<proteinExistence type="predicted"/>
<accession>A0AAP0CW23</accession>
<gene>
    <name evidence="2" type="ORF">SSX86_018492</name>
</gene>